<dbReference type="AlphaFoldDB" id="A0A1A0H7A3"/>
<dbReference type="RefSeq" id="XP_018710431.1">
    <property type="nucleotide sequence ID" value="XM_018855319.1"/>
</dbReference>
<keyword evidence="2" id="KW-1185">Reference proteome</keyword>
<evidence type="ECO:0000313" key="1">
    <source>
        <dbReference type="EMBL" id="OBA19906.1"/>
    </source>
</evidence>
<protein>
    <submittedName>
        <fullName evidence="1">Uncharacterized protein</fullName>
    </submittedName>
</protein>
<dbReference type="OrthoDB" id="4014468at2759"/>
<organism evidence="1 2">
    <name type="scientific">Metschnikowia bicuspidata var. bicuspidata NRRL YB-4993</name>
    <dbReference type="NCBI Taxonomy" id="869754"/>
    <lineage>
        <taxon>Eukaryota</taxon>
        <taxon>Fungi</taxon>
        <taxon>Dikarya</taxon>
        <taxon>Ascomycota</taxon>
        <taxon>Saccharomycotina</taxon>
        <taxon>Pichiomycetes</taxon>
        <taxon>Metschnikowiaceae</taxon>
        <taxon>Metschnikowia</taxon>
    </lineage>
</organism>
<name>A0A1A0H7A3_9ASCO</name>
<comment type="caution">
    <text evidence="1">The sequence shown here is derived from an EMBL/GenBank/DDBJ whole genome shotgun (WGS) entry which is preliminary data.</text>
</comment>
<feature type="non-terminal residue" evidence="1">
    <location>
        <position position="196"/>
    </location>
</feature>
<reference evidence="1 2" key="1">
    <citation type="submission" date="2016-05" db="EMBL/GenBank/DDBJ databases">
        <title>Comparative genomics of biotechnologically important yeasts.</title>
        <authorList>
            <consortium name="DOE Joint Genome Institute"/>
            <person name="Riley R."/>
            <person name="Haridas S."/>
            <person name="Wolfe K.H."/>
            <person name="Lopes M.R."/>
            <person name="Hittinger C.T."/>
            <person name="Goker M."/>
            <person name="Salamov A."/>
            <person name="Wisecaver J."/>
            <person name="Long T.M."/>
            <person name="Aerts A.L."/>
            <person name="Barry K."/>
            <person name="Choi C."/>
            <person name="Clum A."/>
            <person name="Coughlan A.Y."/>
            <person name="Deshpande S."/>
            <person name="Douglass A.P."/>
            <person name="Hanson S.J."/>
            <person name="Klenk H.-P."/>
            <person name="LaButti K."/>
            <person name="Lapidus A."/>
            <person name="Lindquist E."/>
            <person name="Lipzen A."/>
            <person name="Meier-kolthoff J.P."/>
            <person name="Ohm R.A."/>
            <person name="Otillar R.P."/>
            <person name="Pangilinan J."/>
            <person name="Peng Y."/>
            <person name="Rokas A."/>
            <person name="Rosa C.A."/>
            <person name="Scheuner C."/>
            <person name="Sibirny A.A."/>
            <person name="Slot J.C."/>
            <person name="Stielow J.B."/>
            <person name="Sun H."/>
            <person name="Kurtzman C.P."/>
            <person name="Blackwell M."/>
            <person name="Grigoriev I.V."/>
            <person name="Jeffries T.W."/>
        </authorList>
    </citation>
    <scope>NUCLEOTIDE SEQUENCE [LARGE SCALE GENOMIC DNA]</scope>
    <source>
        <strain evidence="1 2">NRRL YB-4993</strain>
    </source>
</reference>
<feature type="non-terminal residue" evidence="1">
    <location>
        <position position="1"/>
    </location>
</feature>
<dbReference type="EMBL" id="LXTC01000005">
    <property type="protein sequence ID" value="OBA19906.1"/>
    <property type="molecule type" value="Genomic_DNA"/>
</dbReference>
<dbReference type="Proteomes" id="UP000092555">
    <property type="component" value="Unassembled WGS sequence"/>
</dbReference>
<dbReference type="GeneID" id="30028295"/>
<gene>
    <name evidence="1" type="ORF">METBIDRAFT_26547</name>
</gene>
<sequence length="196" mass="22057">VLEELCDSPEFEAVLRVRTERVQAFLGSKLPLTFHELLSILCGLSNMNIKTSPLPTGSLFGDVFTQQDALRQLGARFFDFHCANTLVFGDLHYLSCTAEELEQSISIFQDKESLIMKLMNASDLSECVIPYRGVHSAGLIKNRATGFRQRIKSRTCVASFYSMLGILVRKFGSEAVVRDFWNPKMLHPIHGLLRIA</sequence>
<proteinExistence type="predicted"/>
<accession>A0A1A0H7A3</accession>
<evidence type="ECO:0000313" key="2">
    <source>
        <dbReference type="Proteomes" id="UP000092555"/>
    </source>
</evidence>